<reference evidence="5" key="2">
    <citation type="journal article" date="2017" name="Genome Biol. Evol.">
        <title>Comparative genomic analysis identifies a Campylobacter clade deficient in selenium metabolism.</title>
        <authorList>
            <person name="Miller W.G."/>
            <person name="Yee E."/>
            <person name="Lopes B.S."/>
            <person name="Chapman M.H."/>
            <person name="Huynh S."/>
            <person name="Bono J.L."/>
            <person name="Parker C.T."/>
            <person name="Strachan N.J.C."/>
            <person name="Forbes K.J."/>
        </authorList>
    </citation>
    <scope>NUCLEOTIDE SEQUENCE [LARGE SCALE GENOMIC DNA]</scope>
    <source>
        <strain evidence="5">RM6137</strain>
    </source>
</reference>
<dbReference type="GO" id="GO:0046872">
    <property type="term" value="F:metal ion binding"/>
    <property type="evidence" value="ECO:0007669"/>
    <property type="project" value="UniProtKB-KW"/>
</dbReference>
<protein>
    <submittedName>
        <fullName evidence="5">Group III truncated hemoglobin</fullName>
    </submittedName>
</protein>
<evidence type="ECO:0000313" key="8">
    <source>
        <dbReference type="Proteomes" id="UP001331664"/>
    </source>
</evidence>
<evidence type="ECO:0000313" key="7">
    <source>
        <dbReference type="Proteomes" id="UP000194260"/>
    </source>
</evidence>
<name>A0A1X9SYQ0_9BACT</name>
<dbReference type="GO" id="GO:0019825">
    <property type="term" value="F:oxygen binding"/>
    <property type="evidence" value="ECO:0007669"/>
    <property type="project" value="InterPro"/>
</dbReference>
<dbReference type="KEGG" id="camy:CSUIS_1647"/>
<keyword evidence="2" id="KW-0349">Heme</keyword>
<keyword evidence="8" id="KW-1185">Reference proteome</keyword>
<dbReference type="InterPro" id="IPR009050">
    <property type="entry name" value="Globin-like_sf"/>
</dbReference>
<dbReference type="InterPro" id="IPR012292">
    <property type="entry name" value="Globin/Proto"/>
</dbReference>
<reference evidence="7" key="1">
    <citation type="journal article" date="2017" name="Genome Biol. Evol.">
        <title>Comparative Genomic Analysis Identifies a Campylobacter Clade Deficient in Selenium Metabolism.</title>
        <authorList>
            <person name="Miller W.G."/>
            <person name="Yee E."/>
            <person name="Lopes B.S."/>
            <person name="Chapman M.H."/>
            <person name="Huynh S."/>
            <person name="Bono J.L."/>
            <person name="Parker C.T."/>
            <person name="Strachan N.J.C."/>
            <person name="Forbes K.J."/>
        </authorList>
    </citation>
    <scope>NUCLEOTIDE SEQUENCE [LARGE SCALE GENOMIC DNA]</scope>
    <source>
        <strain evidence="7">RM6137</strain>
    </source>
</reference>
<dbReference type="EMBL" id="JAZBRD010000003">
    <property type="protein sequence ID" value="MEE3744282.1"/>
    <property type="molecule type" value="Genomic_DNA"/>
</dbReference>
<proteinExistence type="predicted"/>
<dbReference type="AlphaFoldDB" id="A0A1X9SYQ0"/>
<dbReference type="GO" id="GO:0020037">
    <property type="term" value="F:heme binding"/>
    <property type="evidence" value="ECO:0007669"/>
    <property type="project" value="InterPro"/>
</dbReference>
<evidence type="ECO:0000256" key="1">
    <source>
        <dbReference type="ARBA" id="ARBA00022448"/>
    </source>
</evidence>
<accession>A0A1X9SYQ0</accession>
<dbReference type="SUPFAM" id="SSF46458">
    <property type="entry name" value="Globin-like"/>
    <property type="match status" value="1"/>
</dbReference>
<gene>
    <name evidence="5" type="primary">ctb</name>
    <name evidence="5" type="ORF">CSUIS_1647</name>
    <name evidence="6" type="ORF">V2I23_03120</name>
</gene>
<reference evidence="6 8" key="3">
    <citation type="submission" date="2024-01" db="EMBL/GenBank/DDBJ databases">
        <title>Campylobacter porcellus sp. nov.</title>
        <authorList>
            <person name="Papic B."/>
            <person name="Gruntar I."/>
        </authorList>
    </citation>
    <scope>NUCLEOTIDE SEQUENCE [LARGE SCALE GENOMIC DNA]</scope>
    <source>
        <strain evidence="6 8">CX2-4855-23</strain>
    </source>
</reference>
<evidence type="ECO:0000313" key="5">
    <source>
        <dbReference type="EMBL" id="ARR01422.1"/>
    </source>
</evidence>
<sequence>MKYKEITSKSIAELMESFYEAIREDKSGLGDIFNNKIGTSEEEWDAHKAKIGEFWKGMLIGESNFRGNPMQAHMNLDPFPPEYFDNWLGLFKESLDSIYEPQIADMILMRAQMIANRFKSILYAS</sequence>
<dbReference type="Proteomes" id="UP000194260">
    <property type="component" value="Chromosome"/>
</dbReference>
<evidence type="ECO:0000256" key="2">
    <source>
        <dbReference type="ARBA" id="ARBA00022617"/>
    </source>
</evidence>
<organism evidence="5 7">
    <name type="scientific">Campylobacter porcelli</name>
    <dbReference type="NCBI Taxonomy" id="1660073"/>
    <lineage>
        <taxon>Bacteria</taxon>
        <taxon>Pseudomonadati</taxon>
        <taxon>Campylobacterota</taxon>
        <taxon>Epsilonproteobacteria</taxon>
        <taxon>Campylobacterales</taxon>
        <taxon>Campylobacteraceae</taxon>
        <taxon>Campylobacter</taxon>
    </lineage>
</organism>
<dbReference type="Pfam" id="PF01152">
    <property type="entry name" value="Bac_globin"/>
    <property type="match status" value="1"/>
</dbReference>
<dbReference type="Proteomes" id="UP001331664">
    <property type="component" value="Unassembled WGS sequence"/>
</dbReference>
<dbReference type="RefSeq" id="WP_086292897.1">
    <property type="nucleotide sequence ID" value="NZ_CP018789.1"/>
</dbReference>
<dbReference type="Gene3D" id="1.10.490.10">
    <property type="entry name" value="Globins"/>
    <property type="match status" value="1"/>
</dbReference>
<evidence type="ECO:0000256" key="3">
    <source>
        <dbReference type="ARBA" id="ARBA00022723"/>
    </source>
</evidence>
<keyword evidence="4" id="KW-0408">Iron</keyword>
<dbReference type="STRING" id="1660073.CSUIS_1647"/>
<evidence type="ECO:0000256" key="4">
    <source>
        <dbReference type="ARBA" id="ARBA00023004"/>
    </source>
</evidence>
<evidence type="ECO:0000313" key="6">
    <source>
        <dbReference type="EMBL" id="MEE3744282.1"/>
    </source>
</evidence>
<dbReference type="CDD" id="cd08916">
    <property type="entry name" value="TrHb3_P"/>
    <property type="match status" value="1"/>
</dbReference>
<keyword evidence="3" id="KW-0479">Metal-binding</keyword>
<keyword evidence="1" id="KW-0813">Transport</keyword>
<dbReference type="EMBL" id="CP018789">
    <property type="protein sequence ID" value="ARR01422.1"/>
    <property type="molecule type" value="Genomic_DNA"/>
</dbReference>
<dbReference type="InterPro" id="IPR001486">
    <property type="entry name" value="Hemoglobin_trunc"/>
</dbReference>